<evidence type="ECO:0000256" key="1">
    <source>
        <dbReference type="SAM" id="Phobius"/>
    </source>
</evidence>
<feature type="transmembrane region" description="Helical" evidence="1">
    <location>
        <begin position="74"/>
        <end position="107"/>
    </location>
</feature>
<dbReference type="OMA" id="VHAYINP"/>
<dbReference type="GeneID" id="93780558"/>
<dbReference type="STRING" id="1283.ShL2_01029"/>
<reference evidence="3 4" key="1">
    <citation type="submission" date="2017-11" db="EMBL/GenBank/DDBJ databases">
        <authorList>
            <person name="Founou R.C."/>
            <person name="Founou L."/>
            <person name="Allam M."/>
            <person name="Ismail A."/>
            <person name="Essack S.Y."/>
        </authorList>
    </citation>
    <scope>NUCLEOTIDE SEQUENCE [LARGE SCALE GENOMIC DNA]</scope>
    <source>
        <strain evidence="3 4">G811N2B1</strain>
    </source>
</reference>
<name>A0A2A1KA34_STAHA</name>
<keyword evidence="1" id="KW-0472">Membrane</keyword>
<keyword evidence="5" id="KW-1185">Reference proteome</keyword>
<comment type="caution">
    <text evidence="3">The sequence shown here is derived from an EMBL/GenBank/DDBJ whole genome shotgun (WGS) entry which is preliminary data.</text>
</comment>
<proteinExistence type="predicted"/>
<evidence type="ECO:0008006" key="6">
    <source>
        <dbReference type="Google" id="ProtNLM"/>
    </source>
</evidence>
<evidence type="ECO:0000313" key="2">
    <source>
        <dbReference type="EMBL" id="MDT4287592.1"/>
    </source>
</evidence>
<dbReference type="RefSeq" id="WP_011275447.1">
    <property type="nucleotide sequence ID" value="NZ_BKAY01000019.1"/>
</dbReference>
<evidence type="ECO:0000313" key="4">
    <source>
        <dbReference type="Proteomes" id="UP000238153"/>
    </source>
</evidence>
<feature type="transmembrane region" description="Helical" evidence="1">
    <location>
        <begin position="113"/>
        <end position="136"/>
    </location>
</feature>
<dbReference type="EMBL" id="PGWX01000523">
    <property type="protein sequence ID" value="PPJ69662.1"/>
    <property type="molecule type" value="Genomic_DNA"/>
</dbReference>
<dbReference type="Proteomes" id="UP000238153">
    <property type="component" value="Unassembled WGS sequence"/>
</dbReference>
<dbReference type="Proteomes" id="UP001269271">
    <property type="component" value="Unassembled WGS sequence"/>
</dbReference>
<dbReference type="KEGG" id="shh:ShL2_01029"/>
<dbReference type="AlphaFoldDB" id="A0A2A1KA34"/>
<accession>A0A2A1KA34</accession>
<organism evidence="3 4">
    <name type="scientific">Staphylococcus haemolyticus</name>
    <dbReference type="NCBI Taxonomy" id="1283"/>
    <lineage>
        <taxon>Bacteria</taxon>
        <taxon>Bacillati</taxon>
        <taxon>Bacillota</taxon>
        <taxon>Bacilli</taxon>
        <taxon>Bacillales</taxon>
        <taxon>Staphylococcaceae</taxon>
        <taxon>Staphylococcus</taxon>
    </lineage>
</organism>
<dbReference type="EMBL" id="JAVSOO010000042">
    <property type="protein sequence ID" value="MDT4287592.1"/>
    <property type="molecule type" value="Genomic_DNA"/>
</dbReference>
<reference evidence="2 5" key="2">
    <citation type="submission" date="2023-08" db="EMBL/GenBank/DDBJ databases">
        <title>Genomic surveillance of Staphylococcus haemolyticus neonatal outbreak in southern France.</title>
        <authorList>
            <person name="Magnan C."/>
            <person name="Morsli M."/>
            <person name="Thiery B."/>
            <person name="Salipante F."/>
            <person name="Attar J."/>
            <person name="Massimo D.M."/>
            <person name="Ory J."/>
            <person name="Pantel A."/>
            <person name="Lavigne J.-P."/>
        </authorList>
    </citation>
    <scope>NUCLEOTIDE SEQUENCE [LARGE SCALE GENOMIC DNA]</scope>
    <source>
        <strain evidence="2 5">NSH026</strain>
    </source>
</reference>
<sequence length="156" mass="17987">MKHTEFEEKVKKQLWFLNKKEKKLLQNNLTHYHNEVEGNEGDIQSKKYRKPIQYANQFLKNNIFKQKEVASSTLLFLLIGMVLIYAFLLGLFLTGFITSLTAVNYFINPQVSMPVINVILILIGAVLLAIVSLLLIKSVTAFFTKKLLEYKFNKSA</sequence>
<keyword evidence="1" id="KW-0812">Transmembrane</keyword>
<keyword evidence="1" id="KW-1133">Transmembrane helix</keyword>
<evidence type="ECO:0000313" key="3">
    <source>
        <dbReference type="EMBL" id="PPJ69662.1"/>
    </source>
</evidence>
<gene>
    <name evidence="3" type="ORF">CV019_13625</name>
    <name evidence="2" type="ORF">RO950_11455</name>
</gene>
<evidence type="ECO:0000313" key="5">
    <source>
        <dbReference type="Proteomes" id="UP001269271"/>
    </source>
</evidence>
<protein>
    <recommendedName>
        <fullName evidence="6">Staphylococcal protein</fullName>
    </recommendedName>
</protein>